<dbReference type="HAMAP" id="MF_00198">
    <property type="entry name" value="Spermidine_synth"/>
    <property type="match status" value="1"/>
</dbReference>
<evidence type="ECO:0000259" key="4">
    <source>
        <dbReference type="PROSITE" id="PS51006"/>
    </source>
</evidence>
<dbReference type="Pfam" id="PF01564">
    <property type="entry name" value="Spermine_synth"/>
    <property type="match status" value="1"/>
</dbReference>
<dbReference type="AlphaFoldDB" id="B1X4F3"/>
<dbReference type="PROSITE" id="PS51006">
    <property type="entry name" value="PABS_2"/>
    <property type="match status" value="1"/>
</dbReference>
<keyword evidence="2 3" id="KW-0808">Transferase</keyword>
<organism evidence="5">
    <name type="scientific">Paulinella chromatophora</name>
    <dbReference type="NCBI Taxonomy" id="39717"/>
    <lineage>
        <taxon>Eukaryota</taxon>
        <taxon>Sar</taxon>
        <taxon>Rhizaria</taxon>
        <taxon>Cercozoa</taxon>
        <taxon>Imbricatea</taxon>
        <taxon>Silicofilosea</taxon>
        <taxon>Euglyphida</taxon>
        <taxon>Paulinellidae</taxon>
        <taxon>Paulinella</taxon>
    </lineage>
</organism>
<comment type="similarity">
    <text evidence="1">Belongs to the spermidine/spermine synthase family.</text>
</comment>
<feature type="active site" description="Proton acceptor" evidence="3">
    <location>
        <position position="169"/>
    </location>
</feature>
<evidence type="ECO:0000256" key="3">
    <source>
        <dbReference type="PROSITE-ProRule" id="PRU00354"/>
    </source>
</evidence>
<dbReference type="InterPro" id="IPR001045">
    <property type="entry name" value="Spermi_synthase"/>
</dbReference>
<dbReference type="GO" id="GO:0016740">
    <property type="term" value="F:transferase activity"/>
    <property type="evidence" value="ECO:0007669"/>
    <property type="project" value="UniProtKB-UniRule"/>
</dbReference>
<dbReference type="PANTHER" id="PTHR11558:SF11">
    <property type="entry name" value="SPERMIDINE SYNTHASE"/>
    <property type="match status" value="1"/>
</dbReference>
<dbReference type="PANTHER" id="PTHR11558">
    <property type="entry name" value="SPERMIDINE/SPERMINE SYNTHASE"/>
    <property type="match status" value="1"/>
</dbReference>
<dbReference type="GO" id="GO:0006596">
    <property type="term" value="P:polyamine biosynthetic process"/>
    <property type="evidence" value="ECO:0007669"/>
    <property type="project" value="UniProtKB-UniRule"/>
</dbReference>
<sequence length="293" mass="32937">MNHDPISFTSKISGAQEWVDEVYGNVRYGMKGCILLKKQSPFQRITIFDSIAYGVGLLLDECWMTAEYQEHCYHEPIVHPALTSAENIKNVLIIGGGDGGTARECLRYKNVQSVKMVEIDGLVVELSQKYLPTLGKQAWSDSRFHLVIEDGISWVTQVPSNSYDVIIVDCSDPVGPAKGLFNQSFLEQCKRILAPGGVFTTQSESPEASRKIHLDTVRLIRKVFGYADPMYGWVPMYPSGCWSWTFASVEGPRYLHPKINRTATISGIYNVWSPRWQKGAFNVMTASIEQELK</sequence>
<dbReference type="NCBIfam" id="NF002010">
    <property type="entry name" value="PRK00811.1"/>
    <property type="match status" value="1"/>
</dbReference>
<evidence type="ECO:0000256" key="2">
    <source>
        <dbReference type="ARBA" id="ARBA00022679"/>
    </source>
</evidence>
<reference evidence="5" key="1">
    <citation type="submission" date="2007-08" db="EMBL/GenBank/DDBJ databases">
        <authorList>
            <person name="Gloeckner G."/>
            <person name="Nowack E."/>
            <person name="Melkonian M."/>
        </authorList>
    </citation>
    <scope>NUCLEOTIDE SEQUENCE</scope>
</reference>
<keyword evidence="5" id="KW-0934">Plastid</keyword>
<gene>
    <name evidence="5" type="ordered locus">PCC_0382</name>
</gene>
<dbReference type="InterPro" id="IPR029063">
    <property type="entry name" value="SAM-dependent_MTases_sf"/>
</dbReference>
<evidence type="ECO:0000256" key="1">
    <source>
        <dbReference type="ARBA" id="ARBA00007867"/>
    </source>
</evidence>
<keyword evidence="3" id="KW-0620">Polyamine biosynthesis</keyword>
<dbReference type="RefSeq" id="YP_002049032.1">
    <property type="nucleotide sequence ID" value="NC_011087.1"/>
</dbReference>
<name>B1X4F3_PAUCH</name>
<dbReference type="Gene3D" id="2.30.140.10">
    <property type="entry name" value="Spermidine synthase, tetramerisation domain"/>
    <property type="match status" value="1"/>
</dbReference>
<accession>B1X4F3</accession>
<dbReference type="PROSITE" id="PS01330">
    <property type="entry name" value="PABS_1"/>
    <property type="match status" value="1"/>
</dbReference>
<dbReference type="InterPro" id="IPR030374">
    <property type="entry name" value="PABS"/>
</dbReference>
<evidence type="ECO:0000313" key="5">
    <source>
        <dbReference type="EMBL" id="ACB42822.1"/>
    </source>
</evidence>
<dbReference type="Gene3D" id="3.40.50.150">
    <property type="entry name" value="Vaccinia Virus protein VP39"/>
    <property type="match status" value="1"/>
</dbReference>
<dbReference type="SUPFAM" id="SSF53335">
    <property type="entry name" value="S-adenosyl-L-methionine-dependent methyltransferases"/>
    <property type="match status" value="1"/>
</dbReference>
<proteinExistence type="inferred from homology"/>
<feature type="domain" description="PABS" evidence="4">
    <location>
        <begin position="16"/>
        <end position="249"/>
    </location>
</feature>
<reference evidence="5" key="2">
    <citation type="journal article" date="2008" name="Curr. Biol.">
        <title>Chromatophore genome sequence of Paulinella sheds light on acquisition of photosynthesis by eukaryotes.</title>
        <authorList>
            <person name="Nowack E.C.M."/>
            <person name="Melkonian M."/>
            <person name="Gloeckner G."/>
        </authorList>
    </citation>
    <scope>NUCLEOTIDE SEQUENCE [LARGE SCALE GENOMIC DNA]</scope>
</reference>
<dbReference type="GeneID" id="6481328"/>
<geneLocation type="organellar chromatophore" evidence="5"/>
<dbReference type="EMBL" id="CP000815">
    <property type="protein sequence ID" value="ACB42822.1"/>
    <property type="molecule type" value="Genomic_DNA"/>
</dbReference>
<dbReference type="InterPro" id="IPR030373">
    <property type="entry name" value="PABS_CS"/>
</dbReference>
<dbReference type="InterPro" id="IPR037163">
    <property type="entry name" value="Spermidine_synt_N_sf"/>
</dbReference>
<protein>
    <submittedName>
        <fullName evidence="5">Spermidine synthase</fullName>
    </submittedName>
</protein>
<dbReference type="CDD" id="cd02440">
    <property type="entry name" value="AdoMet_MTases"/>
    <property type="match status" value="1"/>
</dbReference>